<keyword evidence="4 7" id="KW-1133">Transmembrane helix</keyword>
<evidence type="ECO:0000256" key="6">
    <source>
        <dbReference type="RuleBase" id="RU003943"/>
    </source>
</evidence>
<dbReference type="PATRIC" id="fig|1432052.4.peg.4659"/>
<evidence type="ECO:0000256" key="5">
    <source>
        <dbReference type="ARBA" id="ARBA00023136"/>
    </source>
</evidence>
<reference evidence="8 9" key="1">
    <citation type="submission" date="2016-07" db="EMBL/GenBank/DDBJ databases">
        <title>Characterization of isolates of Eisenbergiella tayi derived from blood cultures, using whole genome sequencing.</title>
        <authorList>
            <person name="Burdz T."/>
            <person name="Wiebe D."/>
            <person name="Huynh C."/>
            <person name="Bernard K."/>
        </authorList>
    </citation>
    <scope>NUCLEOTIDE SEQUENCE [LARGE SCALE GENOMIC DNA]</scope>
    <source>
        <strain evidence="8 9">NML 110608</strain>
    </source>
</reference>
<dbReference type="PANTHER" id="PTHR30477:SF0">
    <property type="entry name" value="METAL TRANSPORT SYSTEM MEMBRANE PROTEIN TM_0125-RELATED"/>
    <property type="match status" value="1"/>
</dbReference>
<protein>
    <submittedName>
        <fullName evidence="8">High-affinity zinc uptake system membrane protein ZnuB</fullName>
    </submittedName>
</protein>
<evidence type="ECO:0000256" key="4">
    <source>
        <dbReference type="ARBA" id="ARBA00022989"/>
    </source>
</evidence>
<dbReference type="Pfam" id="PF00950">
    <property type="entry name" value="ABC-3"/>
    <property type="match status" value="1"/>
</dbReference>
<organism evidence="8 9">
    <name type="scientific">Eisenbergiella tayi</name>
    <dbReference type="NCBI Taxonomy" id="1432052"/>
    <lineage>
        <taxon>Bacteria</taxon>
        <taxon>Bacillati</taxon>
        <taxon>Bacillota</taxon>
        <taxon>Clostridia</taxon>
        <taxon>Lachnospirales</taxon>
        <taxon>Lachnospiraceae</taxon>
        <taxon>Eisenbergiella</taxon>
    </lineage>
</organism>
<comment type="similarity">
    <text evidence="2 6">Belongs to the ABC-3 integral membrane protein family.</text>
</comment>
<evidence type="ECO:0000256" key="1">
    <source>
        <dbReference type="ARBA" id="ARBA00004141"/>
    </source>
</evidence>
<dbReference type="AlphaFoldDB" id="A0A1E3A589"/>
<dbReference type="SUPFAM" id="SSF81345">
    <property type="entry name" value="ABC transporter involved in vitamin B12 uptake, BtuC"/>
    <property type="match status" value="1"/>
</dbReference>
<dbReference type="GO" id="GO:0055085">
    <property type="term" value="P:transmembrane transport"/>
    <property type="evidence" value="ECO:0007669"/>
    <property type="project" value="InterPro"/>
</dbReference>
<accession>A0A1E3A589</accession>
<feature type="transmembrane region" description="Helical" evidence="7">
    <location>
        <begin position="145"/>
        <end position="166"/>
    </location>
</feature>
<dbReference type="InterPro" id="IPR001626">
    <property type="entry name" value="ABC_TroCD"/>
</dbReference>
<comment type="subcellular location">
    <subcellularLocation>
        <location evidence="6">Cell membrane</location>
        <topology evidence="6">Multi-pass membrane protein</topology>
    </subcellularLocation>
    <subcellularLocation>
        <location evidence="1">Membrane</location>
        <topology evidence="1">Multi-pass membrane protein</topology>
    </subcellularLocation>
</comment>
<feature type="transmembrane region" description="Helical" evidence="7">
    <location>
        <begin position="231"/>
        <end position="253"/>
    </location>
</feature>
<proteinExistence type="inferred from homology"/>
<gene>
    <name evidence="8" type="primary">znuB_1</name>
    <name evidence="8" type="ORF">BEI61_04202</name>
</gene>
<keyword evidence="5 7" id="KW-0472">Membrane</keyword>
<feature type="transmembrane region" description="Helical" evidence="7">
    <location>
        <begin position="69"/>
        <end position="85"/>
    </location>
</feature>
<sequence>MSTMIETLKLYLQYPFVRYALIVGVLIALCSSLLGVTLVLKRFSFIGDGLSHVAFGAMAVAAVLNLSDSMLFVLPATVLCAILLLRTGQNTKIKGDAAIAMISVGALAIGYLLMNLFSTSSNLSGDVCSTLFGSTSILTLTKTEVWLCAVLSVIVVITFILFYNKIFAVTFDEGFAQATGVKAGMYNLLIAVIIAVIIVLAMNLVGSLLISALVIFPALSAMRLFKSFRSVTICSAILSVICALTGILISILAGTPVGSTIVAVDIAAFALFSLLGILKGGVRFSMIQK</sequence>
<feature type="transmembrane region" description="Helical" evidence="7">
    <location>
        <begin position="16"/>
        <end position="36"/>
    </location>
</feature>
<feature type="transmembrane region" description="Helical" evidence="7">
    <location>
        <begin position="97"/>
        <end position="117"/>
    </location>
</feature>
<evidence type="ECO:0000313" key="9">
    <source>
        <dbReference type="Proteomes" id="UP000094067"/>
    </source>
</evidence>
<name>A0A1E3A589_9FIRM</name>
<dbReference type="GO" id="GO:0010043">
    <property type="term" value="P:response to zinc ion"/>
    <property type="evidence" value="ECO:0007669"/>
    <property type="project" value="TreeGrafter"/>
</dbReference>
<dbReference type="PANTHER" id="PTHR30477">
    <property type="entry name" value="ABC-TRANSPORTER METAL-BINDING PROTEIN"/>
    <property type="match status" value="1"/>
</dbReference>
<evidence type="ECO:0000313" key="8">
    <source>
        <dbReference type="EMBL" id="ODM03406.1"/>
    </source>
</evidence>
<dbReference type="InterPro" id="IPR037294">
    <property type="entry name" value="ABC_BtuC-like"/>
</dbReference>
<comment type="caution">
    <text evidence="8">The sequence shown here is derived from an EMBL/GenBank/DDBJ whole genome shotgun (WGS) entry which is preliminary data.</text>
</comment>
<dbReference type="Gene3D" id="1.10.3470.10">
    <property type="entry name" value="ABC transporter involved in vitamin B12 uptake, BtuC"/>
    <property type="match status" value="1"/>
</dbReference>
<dbReference type="EMBL" id="MCGH01000003">
    <property type="protein sequence ID" value="ODM03406.1"/>
    <property type="molecule type" value="Genomic_DNA"/>
</dbReference>
<keyword evidence="6" id="KW-0813">Transport</keyword>
<dbReference type="Proteomes" id="UP000094067">
    <property type="component" value="Unassembled WGS sequence"/>
</dbReference>
<evidence type="ECO:0000256" key="7">
    <source>
        <dbReference type="SAM" id="Phobius"/>
    </source>
</evidence>
<evidence type="ECO:0000256" key="3">
    <source>
        <dbReference type="ARBA" id="ARBA00022692"/>
    </source>
</evidence>
<feature type="transmembrane region" description="Helical" evidence="7">
    <location>
        <begin position="259"/>
        <end position="278"/>
    </location>
</feature>
<keyword evidence="3 6" id="KW-0812">Transmembrane</keyword>
<dbReference type="GO" id="GO:0043190">
    <property type="term" value="C:ATP-binding cassette (ABC) transporter complex"/>
    <property type="evidence" value="ECO:0007669"/>
    <property type="project" value="InterPro"/>
</dbReference>
<feature type="transmembrane region" description="Helical" evidence="7">
    <location>
        <begin position="186"/>
        <end position="219"/>
    </location>
</feature>
<evidence type="ECO:0000256" key="2">
    <source>
        <dbReference type="ARBA" id="ARBA00008034"/>
    </source>
</evidence>